<feature type="compositionally biased region" description="Low complexity" evidence="3">
    <location>
        <begin position="271"/>
        <end position="286"/>
    </location>
</feature>
<feature type="compositionally biased region" description="Polar residues" evidence="3">
    <location>
        <begin position="102"/>
        <end position="112"/>
    </location>
</feature>
<dbReference type="PROSITE" id="PS50102">
    <property type="entry name" value="RRM"/>
    <property type="match status" value="1"/>
</dbReference>
<dbReference type="Proteomes" id="UP001153737">
    <property type="component" value="Chromosome 4"/>
</dbReference>
<feature type="compositionally biased region" description="Polar residues" evidence="3">
    <location>
        <begin position="509"/>
        <end position="523"/>
    </location>
</feature>
<dbReference type="GO" id="GO:0003723">
    <property type="term" value="F:RNA binding"/>
    <property type="evidence" value="ECO:0007669"/>
    <property type="project" value="UniProtKB-UniRule"/>
</dbReference>
<feature type="compositionally biased region" description="Basic and acidic residues" evidence="3">
    <location>
        <begin position="412"/>
        <end position="432"/>
    </location>
</feature>
<proteinExistence type="predicted"/>
<evidence type="ECO:0000259" key="4">
    <source>
        <dbReference type="PROSITE" id="PS50102"/>
    </source>
</evidence>
<sequence>MKLESKRIFISDLPETATQEELQNAFRDYGNVKSIEIKERKELGPKNSSLFFSYVNLETDDRQLQKCFQDFENGKLHGEYLTLQVARESFLDRLKREREANSGGTKTINSSKPVEVLQQPVLTRNQVNGAKIVRKSSSESSSSSEDDELQKKSIAENKSLKISKEEVKFEESEERIDIIIKNNKGKFQDRNALKIESVGNEPIIRIDLSKKKVTNSNSEANLKRLESLKNLKKGYRNQKSLIQAALSNVDNKASNKIIFHDDNKEKSSTRLNENNTNLNNDLFDGNDSGDDYEANFDVREEFQTEEGQKLLQLESRYKNDKRFALDSRFLNEQEETERQVDGEDDEITLEEEKKKEYEILEQVLGKKINPKPKLIEKDGQRKTMLRFDPTQPEHSKYEIPKPEKKEKRKRKNSENDILNEKKQEEKDMPEVSKEVFYKVTNDLKETLEEKKEFSLLSMFGHTEETEKEKQPPEATKILSNNFASEKNPFRYDSSDDEDEKEDVPDKNDMNQIETAETAQSSKNNRVISWTDPFFFRNDDYRLQEGFDFVEKMKLEEKTEFSKLRRHLKEIVKAKVRNNQKKKQPFKKKLGGSKRKKVMRLKKAMKR</sequence>
<dbReference type="Gene3D" id="3.30.70.330">
    <property type="match status" value="1"/>
</dbReference>
<dbReference type="InterPro" id="IPR000504">
    <property type="entry name" value="RRM_dom"/>
</dbReference>
<feature type="region of interest" description="Disordered" evidence="3">
    <location>
        <begin position="577"/>
        <end position="606"/>
    </location>
</feature>
<feature type="region of interest" description="Disordered" evidence="3">
    <location>
        <begin position="371"/>
        <end position="432"/>
    </location>
</feature>
<feature type="region of interest" description="Disordered" evidence="3">
    <location>
        <begin position="98"/>
        <end position="151"/>
    </location>
</feature>
<evidence type="ECO:0000256" key="3">
    <source>
        <dbReference type="SAM" id="MobiDB-lite"/>
    </source>
</evidence>
<feature type="region of interest" description="Disordered" evidence="3">
    <location>
        <begin position="462"/>
        <end position="523"/>
    </location>
</feature>
<gene>
    <name evidence="5" type="ORF">PHAECO_LOCUS7946</name>
</gene>
<feature type="region of interest" description="Disordered" evidence="3">
    <location>
        <begin position="264"/>
        <end position="290"/>
    </location>
</feature>
<dbReference type="Pfam" id="PF00076">
    <property type="entry name" value="RRM_1"/>
    <property type="match status" value="1"/>
</dbReference>
<dbReference type="SUPFAM" id="SSF54928">
    <property type="entry name" value="RNA-binding domain, RBD"/>
    <property type="match status" value="1"/>
</dbReference>
<evidence type="ECO:0000256" key="2">
    <source>
        <dbReference type="PROSITE-ProRule" id="PRU00176"/>
    </source>
</evidence>
<organism evidence="5 6">
    <name type="scientific">Phaedon cochleariae</name>
    <name type="common">Mustard beetle</name>
    <dbReference type="NCBI Taxonomy" id="80249"/>
    <lineage>
        <taxon>Eukaryota</taxon>
        <taxon>Metazoa</taxon>
        <taxon>Ecdysozoa</taxon>
        <taxon>Arthropoda</taxon>
        <taxon>Hexapoda</taxon>
        <taxon>Insecta</taxon>
        <taxon>Pterygota</taxon>
        <taxon>Neoptera</taxon>
        <taxon>Endopterygota</taxon>
        <taxon>Coleoptera</taxon>
        <taxon>Polyphaga</taxon>
        <taxon>Cucujiformia</taxon>
        <taxon>Chrysomeloidea</taxon>
        <taxon>Chrysomelidae</taxon>
        <taxon>Chrysomelinae</taxon>
        <taxon>Chrysomelini</taxon>
        <taxon>Phaedon</taxon>
    </lineage>
</organism>
<dbReference type="OrthoDB" id="21643at2759"/>
<feature type="compositionally biased region" description="Basic and acidic residues" evidence="3">
    <location>
        <begin position="391"/>
        <end position="405"/>
    </location>
</feature>
<evidence type="ECO:0000313" key="6">
    <source>
        <dbReference type="Proteomes" id="UP001153737"/>
    </source>
</evidence>
<dbReference type="EMBL" id="OU896710">
    <property type="protein sequence ID" value="CAH1163914.1"/>
    <property type="molecule type" value="Genomic_DNA"/>
</dbReference>
<keyword evidence="6" id="KW-1185">Reference proteome</keyword>
<reference evidence="5" key="1">
    <citation type="submission" date="2022-01" db="EMBL/GenBank/DDBJ databases">
        <authorList>
            <person name="King R."/>
        </authorList>
    </citation>
    <scope>NUCLEOTIDE SEQUENCE</scope>
</reference>
<evidence type="ECO:0000256" key="1">
    <source>
        <dbReference type="ARBA" id="ARBA00022884"/>
    </source>
</evidence>
<dbReference type="InterPro" id="IPR035979">
    <property type="entry name" value="RBD_domain_sf"/>
</dbReference>
<feature type="compositionally biased region" description="Basic and acidic residues" evidence="3">
    <location>
        <begin position="462"/>
        <end position="471"/>
    </location>
</feature>
<protein>
    <recommendedName>
        <fullName evidence="4">RRM domain-containing protein</fullName>
    </recommendedName>
</protein>
<reference evidence="5" key="2">
    <citation type="submission" date="2022-10" db="EMBL/GenBank/DDBJ databases">
        <authorList>
            <consortium name="ENA_rothamsted_submissions"/>
            <consortium name="culmorum"/>
            <person name="King R."/>
        </authorList>
    </citation>
    <scope>NUCLEOTIDE SEQUENCE</scope>
</reference>
<accession>A0A9P0DPM0</accession>
<name>A0A9P0DPM0_PHACE</name>
<dbReference type="PANTHER" id="PTHR48029">
    <property type="entry name" value="NUCLEOLAR PROTEIN 8"/>
    <property type="match status" value="1"/>
</dbReference>
<dbReference type="InterPro" id="IPR012677">
    <property type="entry name" value="Nucleotide-bd_a/b_plait_sf"/>
</dbReference>
<keyword evidence="1 2" id="KW-0694">RNA-binding</keyword>
<dbReference type="PANTHER" id="PTHR48029:SF1">
    <property type="entry name" value="NUCLEOLAR PROTEIN 8"/>
    <property type="match status" value="1"/>
</dbReference>
<feature type="domain" description="RRM" evidence="4">
    <location>
        <begin position="6"/>
        <end position="88"/>
    </location>
</feature>
<dbReference type="SMART" id="SM00360">
    <property type="entry name" value="RRM"/>
    <property type="match status" value="1"/>
</dbReference>
<dbReference type="AlphaFoldDB" id="A0A9P0DPM0"/>
<evidence type="ECO:0000313" key="5">
    <source>
        <dbReference type="EMBL" id="CAH1163914.1"/>
    </source>
</evidence>